<dbReference type="EMBL" id="JBHFQA010000003">
    <property type="protein sequence ID" value="KAL2101190.1"/>
    <property type="molecule type" value="Genomic_DNA"/>
</dbReference>
<feature type="compositionally biased region" description="Basic residues" evidence="5">
    <location>
        <begin position="139"/>
        <end position="154"/>
    </location>
</feature>
<dbReference type="GO" id="GO:0005524">
    <property type="term" value="F:ATP binding"/>
    <property type="evidence" value="ECO:0007669"/>
    <property type="project" value="UniProtKB-KW"/>
</dbReference>
<feature type="compositionally biased region" description="Acidic residues" evidence="5">
    <location>
        <begin position="656"/>
        <end position="670"/>
    </location>
</feature>
<evidence type="ECO:0000259" key="6">
    <source>
        <dbReference type="PROSITE" id="PS50011"/>
    </source>
</evidence>
<dbReference type="PANTHER" id="PTHR48016">
    <property type="entry name" value="MAP KINASE KINASE KINASE SSK2-RELATED-RELATED"/>
    <property type="match status" value="1"/>
</dbReference>
<sequence length="872" mass="96527">MAVTGTRRILNSTMPFTQKGSLDKSFYVDPPASEPDFQLGAKVGKQPGMDPYSFLAKVITHGTAEQVGSESFSTAKPSGLFIAQAQCESQESQEFSPTYCSHSYIRHIPRPSPPRHSHLAPAEAPVAAAAPVEAPQPAGKRRRRRKHRRRRRSRRAEQEQHQEEEEEEGGGRGGGGVRRQRAHTGVPEQETGEIATLLHLSHPSVLSEQGVLSECSTTSNSNSCSSSSSESLWVQETGSWEALSPSRHCRPFVRQQSLDAGPGAPDSVVKLVVLGCRNVVTNEDKRDGMEYITPFVEAVLRDYKEQEPDNINEGLLFHEELNPMDYEYREGREYSSSLIKSGSYGDVCHIRDKSTGFECAAKKVPLERFKSVEVGAWSCLHPLPNVVELFGAVREGPNIILFMELKSGSVGQLLEQRGRLPEDLALHYFSQVLGALEHLHHRQILHLDIKADNVLLSEDGKNTFLCDFGHSEKLNTRGECIRVNTEMKGTETHMAPEVVRAERCGTKADVWSSSCMLLHMLTGCHPWTRLYSRPLYLTIANEPPPLREIPPDCSPLTADILKAGLQKQPIKRASATELRARATQALTTVGGLTSPVKGPYVKPLKKLDRHSPVTSDATVPTPAPHPTPPVPSAGLSPEPGLKKAHGRGKICRQQEEQGEEEREEEEEEEGCERSPKVNMTATTASERELRKLERDFYLSSLSQPHSAELQEQLLSCLSSEGPSHLDLWDKKDSGRWSLSPGEDLSSGVFSSNSQSESPSFSMEWLGSPHRFGGVDVCVKDFSGRCIRIREKRKVSVGHIARGISEQISEPVFSLQSMDGCALSHDHEVLESGLRLHCVRAPDCKHPPGLGHTLSCRQSWGWRIKDGHLETKY</sequence>
<evidence type="ECO:0000256" key="5">
    <source>
        <dbReference type="SAM" id="MobiDB-lite"/>
    </source>
</evidence>
<dbReference type="InterPro" id="IPR000719">
    <property type="entry name" value="Prot_kinase_dom"/>
</dbReference>
<proteinExistence type="predicted"/>
<evidence type="ECO:0000313" key="7">
    <source>
        <dbReference type="EMBL" id="KAL2101190.1"/>
    </source>
</evidence>
<dbReference type="SUPFAM" id="SSF56112">
    <property type="entry name" value="Protein kinase-like (PK-like)"/>
    <property type="match status" value="1"/>
</dbReference>
<dbReference type="InterPro" id="IPR008271">
    <property type="entry name" value="Ser/Thr_kinase_AS"/>
</dbReference>
<dbReference type="PANTHER" id="PTHR48016:SF9">
    <property type="entry name" value="MITOGEN-ACTIVATED PROTEIN KINASE KINASE KINASE 14"/>
    <property type="match status" value="1"/>
</dbReference>
<keyword evidence="4" id="KW-0067">ATP-binding</keyword>
<evidence type="ECO:0000256" key="2">
    <source>
        <dbReference type="ARBA" id="ARBA00022741"/>
    </source>
</evidence>
<gene>
    <name evidence="7" type="ORF">ACEWY4_002951</name>
</gene>
<evidence type="ECO:0000256" key="3">
    <source>
        <dbReference type="ARBA" id="ARBA00022777"/>
    </source>
</evidence>
<dbReference type="PROSITE" id="PS50011">
    <property type="entry name" value="PROTEIN_KINASE_DOM"/>
    <property type="match status" value="1"/>
</dbReference>
<feature type="domain" description="Protein kinase" evidence="6">
    <location>
        <begin position="333"/>
        <end position="586"/>
    </location>
</feature>
<name>A0ABD1KPX2_9TELE</name>
<dbReference type="PROSITE" id="PS00108">
    <property type="entry name" value="PROTEIN_KINASE_ST"/>
    <property type="match status" value="1"/>
</dbReference>
<dbReference type="InterPro" id="IPR011009">
    <property type="entry name" value="Kinase-like_dom_sf"/>
</dbReference>
<feature type="compositionally biased region" description="Low complexity" evidence="5">
    <location>
        <begin position="120"/>
        <end position="138"/>
    </location>
</feature>
<protein>
    <recommendedName>
        <fullName evidence="6">Protein kinase domain-containing protein</fullName>
    </recommendedName>
</protein>
<feature type="region of interest" description="Disordered" evidence="5">
    <location>
        <begin position="591"/>
        <end position="686"/>
    </location>
</feature>
<dbReference type="GO" id="GO:0035556">
    <property type="term" value="P:intracellular signal transduction"/>
    <property type="evidence" value="ECO:0007669"/>
    <property type="project" value="UniProtKB-ARBA"/>
</dbReference>
<reference evidence="7 8" key="1">
    <citation type="submission" date="2024-09" db="EMBL/GenBank/DDBJ databases">
        <title>A chromosome-level genome assembly of Gray's grenadier anchovy, Coilia grayii.</title>
        <authorList>
            <person name="Fu Z."/>
        </authorList>
    </citation>
    <scope>NUCLEOTIDE SEQUENCE [LARGE SCALE GENOMIC DNA]</scope>
    <source>
        <strain evidence="7">G4</strain>
        <tissue evidence="7">Muscle</tissue>
    </source>
</reference>
<dbReference type="AlphaFoldDB" id="A0ABD1KPX2"/>
<keyword evidence="2" id="KW-0547">Nucleotide-binding</keyword>
<dbReference type="FunFam" id="1.10.510.10:FF:000383">
    <property type="entry name" value="Mitogen-activated protein kinase kinase kinase 14"/>
    <property type="match status" value="1"/>
</dbReference>
<accession>A0ABD1KPX2</accession>
<comment type="caution">
    <text evidence="7">The sequence shown here is derived from an EMBL/GenBank/DDBJ whole genome shotgun (WGS) entry which is preliminary data.</text>
</comment>
<dbReference type="InterPro" id="IPR050538">
    <property type="entry name" value="MAP_kinase_kinase_kinase"/>
</dbReference>
<dbReference type="SMART" id="SM00220">
    <property type="entry name" value="S_TKc"/>
    <property type="match status" value="1"/>
</dbReference>
<evidence type="ECO:0000256" key="4">
    <source>
        <dbReference type="ARBA" id="ARBA00022840"/>
    </source>
</evidence>
<dbReference type="GO" id="GO:0004672">
    <property type="term" value="F:protein kinase activity"/>
    <property type="evidence" value="ECO:0007669"/>
    <property type="project" value="UniProtKB-ARBA"/>
</dbReference>
<feature type="compositionally biased region" description="Basic residues" evidence="5">
    <location>
        <begin position="106"/>
        <end position="118"/>
    </location>
</feature>
<feature type="region of interest" description="Disordered" evidence="5">
    <location>
        <begin position="106"/>
        <end position="189"/>
    </location>
</feature>
<organism evidence="7 8">
    <name type="scientific">Coilia grayii</name>
    <name type="common">Gray's grenadier anchovy</name>
    <dbReference type="NCBI Taxonomy" id="363190"/>
    <lineage>
        <taxon>Eukaryota</taxon>
        <taxon>Metazoa</taxon>
        <taxon>Chordata</taxon>
        <taxon>Craniata</taxon>
        <taxon>Vertebrata</taxon>
        <taxon>Euteleostomi</taxon>
        <taxon>Actinopterygii</taxon>
        <taxon>Neopterygii</taxon>
        <taxon>Teleostei</taxon>
        <taxon>Clupei</taxon>
        <taxon>Clupeiformes</taxon>
        <taxon>Clupeoidei</taxon>
        <taxon>Engraulidae</taxon>
        <taxon>Coilinae</taxon>
        <taxon>Coilia</taxon>
    </lineage>
</organism>
<evidence type="ECO:0000313" key="8">
    <source>
        <dbReference type="Proteomes" id="UP001591681"/>
    </source>
</evidence>
<dbReference type="Proteomes" id="UP001591681">
    <property type="component" value="Unassembled WGS sequence"/>
</dbReference>
<keyword evidence="1" id="KW-0808">Transferase</keyword>
<dbReference type="Pfam" id="PF00069">
    <property type="entry name" value="Pkinase"/>
    <property type="match status" value="1"/>
</dbReference>
<keyword evidence="8" id="KW-1185">Reference proteome</keyword>
<feature type="compositionally biased region" description="Pro residues" evidence="5">
    <location>
        <begin position="621"/>
        <end position="631"/>
    </location>
</feature>
<evidence type="ECO:0000256" key="1">
    <source>
        <dbReference type="ARBA" id="ARBA00022679"/>
    </source>
</evidence>
<keyword evidence="3" id="KW-0418">Kinase</keyword>
<dbReference type="Gene3D" id="3.30.200.20">
    <property type="entry name" value="Phosphorylase Kinase, domain 1"/>
    <property type="match status" value="1"/>
</dbReference>
<dbReference type="Gene3D" id="1.10.510.10">
    <property type="entry name" value="Transferase(Phosphotransferase) domain 1"/>
    <property type="match status" value="1"/>
</dbReference>